<comment type="caution">
    <text evidence="4">The sequence shown here is derived from an EMBL/GenBank/DDBJ whole genome shotgun (WGS) entry which is preliminary data.</text>
</comment>
<gene>
    <name evidence="4" type="ORF">L9F63_010900</name>
</gene>
<dbReference type="InterPro" id="IPR050870">
    <property type="entry name" value="FAST_kinase"/>
</dbReference>
<dbReference type="AlphaFoldDB" id="A0AAD8EQ12"/>
<dbReference type="Pfam" id="PF06743">
    <property type="entry name" value="FAST_1"/>
    <property type="match status" value="1"/>
</dbReference>
<dbReference type="GO" id="GO:0005759">
    <property type="term" value="C:mitochondrial matrix"/>
    <property type="evidence" value="ECO:0007669"/>
    <property type="project" value="TreeGrafter"/>
</dbReference>
<organism evidence="4 5">
    <name type="scientific">Diploptera punctata</name>
    <name type="common">Pacific beetle cockroach</name>
    <dbReference type="NCBI Taxonomy" id="6984"/>
    <lineage>
        <taxon>Eukaryota</taxon>
        <taxon>Metazoa</taxon>
        <taxon>Ecdysozoa</taxon>
        <taxon>Arthropoda</taxon>
        <taxon>Hexapoda</taxon>
        <taxon>Insecta</taxon>
        <taxon>Pterygota</taxon>
        <taxon>Neoptera</taxon>
        <taxon>Polyneoptera</taxon>
        <taxon>Dictyoptera</taxon>
        <taxon>Blattodea</taxon>
        <taxon>Blaberoidea</taxon>
        <taxon>Blaberidae</taxon>
        <taxon>Diplopterinae</taxon>
        <taxon>Diploptera</taxon>
    </lineage>
</organism>
<name>A0AAD8EQ12_DIPPU</name>
<dbReference type="GO" id="GO:0003723">
    <property type="term" value="F:RNA binding"/>
    <property type="evidence" value="ECO:0007669"/>
    <property type="project" value="TreeGrafter"/>
</dbReference>
<evidence type="ECO:0000313" key="5">
    <source>
        <dbReference type="Proteomes" id="UP001233999"/>
    </source>
</evidence>
<sequence>MNSNMIRYSLWGNWRLFFRVGNQVKASSSSAPVATGLISTTCSESTEKTVEDPLKSISEMKTDITKAELPKTKPVTPPSSKSSSMVSAAFASLREMGPAPPKKVHSTKIDDRIKAAESVEELLSIAEIPQLSRRYALRIVSQLADWTTNGRAKLADFEADHRFLKLCRMMGRGLPNGVKGIEKEGSGFGDLAVVLGITGDDEAAKLVAGISMQQMVKIMSTLGQKQRRSTPLLRSLAFNLARQTDKLNIKECADLLYAMAVLNFPDELLLEKICGDLCECVASNQKPAVIGSVLTSLGLLKYKNTETLDILSDWVADHIDVCRPQDLTSLLLTLASVSHVPHNAESLFNVILPHISSKDVPHPAAWLDIVWSLVVLDKASSKHIASVLDSEFHNKLITNNGENNGISIASKLKLLNINAAAQLILPGYKGAVLSPDCDVRNVPLTRSRDKQLLVASIMDSFSNLLPSATYLQTNINTGMGFLLDGECKLDSKFNPLPVVEEVSKARTGDVEKKYISTTDTKQAVKLSRSAAKGIRIGIMALDYKDMCRGSPEPNGVITLSARLLEKTGYKILCIPYTEYNPREKLVQRVKYLDSRLKTLVKSS</sequence>
<dbReference type="InterPro" id="IPR010622">
    <property type="entry name" value="FAST_Leu-rich"/>
</dbReference>
<dbReference type="PROSITE" id="PS51286">
    <property type="entry name" value="RAP"/>
    <property type="match status" value="1"/>
</dbReference>
<protein>
    <recommendedName>
        <fullName evidence="3">RAP domain-containing protein</fullName>
    </recommendedName>
</protein>
<dbReference type="Proteomes" id="UP001233999">
    <property type="component" value="Unassembled WGS sequence"/>
</dbReference>
<dbReference type="EMBL" id="JASPKZ010001222">
    <property type="protein sequence ID" value="KAJ9598378.1"/>
    <property type="molecule type" value="Genomic_DNA"/>
</dbReference>
<comment type="subcellular location">
    <subcellularLocation>
        <location evidence="1">Mitochondrion</location>
    </subcellularLocation>
</comment>
<evidence type="ECO:0000256" key="2">
    <source>
        <dbReference type="ARBA" id="ARBA00023128"/>
    </source>
</evidence>
<dbReference type="PANTHER" id="PTHR21228:SF69">
    <property type="entry name" value="GH07286P"/>
    <property type="match status" value="1"/>
</dbReference>
<evidence type="ECO:0000313" key="4">
    <source>
        <dbReference type="EMBL" id="KAJ9598378.1"/>
    </source>
</evidence>
<dbReference type="InterPro" id="IPR013579">
    <property type="entry name" value="FAST_2"/>
</dbReference>
<keyword evidence="2" id="KW-0496">Mitochondrion</keyword>
<accession>A0AAD8EQ12</accession>
<dbReference type="GO" id="GO:0000963">
    <property type="term" value="P:mitochondrial RNA processing"/>
    <property type="evidence" value="ECO:0007669"/>
    <property type="project" value="TreeGrafter"/>
</dbReference>
<dbReference type="InterPro" id="IPR013584">
    <property type="entry name" value="RAP"/>
</dbReference>
<feature type="domain" description="RAP" evidence="3">
    <location>
        <begin position="536"/>
        <end position="594"/>
    </location>
</feature>
<dbReference type="Pfam" id="PF08368">
    <property type="entry name" value="FAST_2"/>
    <property type="match status" value="1"/>
</dbReference>
<keyword evidence="5" id="KW-1185">Reference proteome</keyword>
<evidence type="ECO:0000256" key="1">
    <source>
        <dbReference type="ARBA" id="ARBA00004173"/>
    </source>
</evidence>
<dbReference type="GO" id="GO:0035770">
    <property type="term" value="C:ribonucleoprotein granule"/>
    <property type="evidence" value="ECO:0007669"/>
    <property type="project" value="TreeGrafter"/>
</dbReference>
<dbReference type="GO" id="GO:0044528">
    <property type="term" value="P:regulation of mitochondrial mRNA stability"/>
    <property type="evidence" value="ECO:0007669"/>
    <property type="project" value="InterPro"/>
</dbReference>
<reference evidence="4" key="1">
    <citation type="journal article" date="2023" name="IScience">
        <title>Live-bearing cockroach genome reveals convergent evolutionary mechanisms linked to viviparity in insects and beyond.</title>
        <authorList>
            <person name="Fouks B."/>
            <person name="Harrison M.C."/>
            <person name="Mikhailova A.A."/>
            <person name="Marchal E."/>
            <person name="English S."/>
            <person name="Carruthers M."/>
            <person name="Jennings E.C."/>
            <person name="Chiamaka E.L."/>
            <person name="Frigard R.A."/>
            <person name="Pippel M."/>
            <person name="Attardo G.M."/>
            <person name="Benoit J.B."/>
            <person name="Bornberg-Bauer E."/>
            <person name="Tobe S.S."/>
        </authorList>
    </citation>
    <scope>NUCLEOTIDE SEQUENCE</scope>
    <source>
        <strain evidence="4">Stay&amp;Tobe</strain>
    </source>
</reference>
<reference evidence="4" key="2">
    <citation type="submission" date="2023-05" db="EMBL/GenBank/DDBJ databases">
        <authorList>
            <person name="Fouks B."/>
        </authorList>
    </citation>
    <scope>NUCLEOTIDE SEQUENCE</scope>
    <source>
        <strain evidence="4">Stay&amp;Tobe</strain>
        <tissue evidence="4">Testes</tissue>
    </source>
</reference>
<evidence type="ECO:0000259" key="3">
    <source>
        <dbReference type="PROSITE" id="PS51286"/>
    </source>
</evidence>
<proteinExistence type="predicted"/>
<dbReference type="SMART" id="SM00952">
    <property type="entry name" value="RAP"/>
    <property type="match status" value="1"/>
</dbReference>
<dbReference type="PANTHER" id="PTHR21228">
    <property type="entry name" value="FAST LEU-RICH DOMAIN-CONTAINING"/>
    <property type="match status" value="1"/>
</dbReference>